<evidence type="ECO:0000313" key="3">
    <source>
        <dbReference type="Proteomes" id="UP001386955"/>
    </source>
</evidence>
<proteinExistence type="predicted"/>
<evidence type="ECO:0000256" key="1">
    <source>
        <dbReference type="SAM" id="MobiDB-lite"/>
    </source>
</evidence>
<protein>
    <submittedName>
        <fullName evidence="2">Uncharacterized protein</fullName>
    </submittedName>
</protein>
<dbReference type="Proteomes" id="UP001386955">
    <property type="component" value="Unassembled WGS sequence"/>
</dbReference>
<name>A0AAN9SII8_PSOTE</name>
<feature type="region of interest" description="Disordered" evidence="1">
    <location>
        <begin position="1"/>
        <end position="21"/>
    </location>
</feature>
<evidence type="ECO:0000313" key="2">
    <source>
        <dbReference type="EMBL" id="KAK7395965.1"/>
    </source>
</evidence>
<dbReference type="AlphaFoldDB" id="A0AAN9SII8"/>
<organism evidence="2 3">
    <name type="scientific">Psophocarpus tetragonolobus</name>
    <name type="common">Winged bean</name>
    <name type="synonym">Dolichos tetragonolobus</name>
    <dbReference type="NCBI Taxonomy" id="3891"/>
    <lineage>
        <taxon>Eukaryota</taxon>
        <taxon>Viridiplantae</taxon>
        <taxon>Streptophyta</taxon>
        <taxon>Embryophyta</taxon>
        <taxon>Tracheophyta</taxon>
        <taxon>Spermatophyta</taxon>
        <taxon>Magnoliopsida</taxon>
        <taxon>eudicotyledons</taxon>
        <taxon>Gunneridae</taxon>
        <taxon>Pentapetalae</taxon>
        <taxon>rosids</taxon>
        <taxon>fabids</taxon>
        <taxon>Fabales</taxon>
        <taxon>Fabaceae</taxon>
        <taxon>Papilionoideae</taxon>
        <taxon>50 kb inversion clade</taxon>
        <taxon>NPAAA clade</taxon>
        <taxon>indigoferoid/millettioid clade</taxon>
        <taxon>Phaseoleae</taxon>
        <taxon>Psophocarpus</taxon>
    </lineage>
</organism>
<comment type="caution">
    <text evidence="2">The sequence shown here is derived from an EMBL/GenBank/DDBJ whole genome shotgun (WGS) entry which is preliminary data.</text>
</comment>
<accession>A0AAN9SII8</accession>
<keyword evidence="3" id="KW-1185">Reference proteome</keyword>
<gene>
    <name evidence="2" type="ORF">VNO78_16606</name>
</gene>
<sequence length="109" mass="12079">MLYSSPLGSRAHDPHVCSDRQDITRLRQRDGLGPRASLLLQTGWLGPRAPLLRQANRLGPHAHMTVGSAGWGPLRPSSRLGCRSRLTADEKHPLRIHVARADSWCFLDA</sequence>
<dbReference type="EMBL" id="JAYMYS010000004">
    <property type="protein sequence ID" value="KAK7395965.1"/>
    <property type="molecule type" value="Genomic_DNA"/>
</dbReference>
<feature type="compositionally biased region" description="Basic and acidic residues" evidence="1">
    <location>
        <begin position="10"/>
        <end position="21"/>
    </location>
</feature>
<reference evidence="2 3" key="1">
    <citation type="submission" date="2024-01" db="EMBL/GenBank/DDBJ databases">
        <title>The genomes of 5 underutilized Papilionoideae crops provide insights into root nodulation and disease resistanc.</title>
        <authorList>
            <person name="Jiang F."/>
        </authorList>
    </citation>
    <scope>NUCLEOTIDE SEQUENCE [LARGE SCALE GENOMIC DNA]</scope>
    <source>
        <strain evidence="2">DUOXIRENSHENG_FW03</strain>
        <tissue evidence="2">Leaves</tissue>
    </source>
</reference>